<sequence>MRQPNQITNIANPKVTNIANPEVTNIANPEITDITNAEVTNIANAEVTNITNSVVTNITNAERNQDQDCTRCRKNKPITKFTRMRRNENESIYMDVDDNESNNDKLLYDFCDFEELVIAKFRDSEENNEQINFSIIVKIEELVNKDMFNDDLSSELDQNENAKFHNILEASSSQSNNISISEHYAIVKSKKAKLVSDAKIFETLVKIINENIENDKLYEAYKALKQPLVAETNVYTESLNSKK</sequence>
<reference evidence="1" key="1">
    <citation type="submission" date="2021-06" db="EMBL/GenBank/DDBJ databases">
        <authorList>
            <person name="Kallberg Y."/>
            <person name="Tangrot J."/>
            <person name="Rosling A."/>
        </authorList>
    </citation>
    <scope>NUCLEOTIDE SEQUENCE</scope>
    <source>
        <strain evidence="1">MA461A</strain>
    </source>
</reference>
<protein>
    <submittedName>
        <fullName evidence="1">6847_t:CDS:1</fullName>
    </submittedName>
</protein>
<dbReference type="EMBL" id="CAJVQC010000806">
    <property type="protein sequence ID" value="CAG8481160.1"/>
    <property type="molecule type" value="Genomic_DNA"/>
</dbReference>
<gene>
    <name evidence="1" type="ORF">RPERSI_LOCUS988</name>
</gene>
<dbReference type="Proteomes" id="UP000789920">
    <property type="component" value="Unassembled WGS sequence"/>
</dbReference>
<evidence type="ECO:0000313" key="1">
    <source>
        <dbReference type="EMBL" id="CAG8481160.1"/>
    </source>
</evidence>
<evidence type="ECO:0000313" key="2">
    <source>
        <dbReference type="Proteomes" id="UP000789920"/>
    </source>
</evidence>
<accession>A0ACA9KM00</accession>
<organism evidence="1 2">
    <name type="scientific">Racocetra persica</name>
    <dbReference type="NCBI Taxonomy" id="160502"/>
    <lineage>
        <taxon>Eukaryota</taxon>
        <taxon>Fungi</taxon>
        <taxon>Fungi incertae sedis</taxon>
        <taxon>Mucoromycota</taxon>
        <taxon>Glomeromycotina</taxon>
        <taxon>Glomeromycetes</taxon>
        <taxon>Diversisporales</taxon>
        <taxon>Gigasporaceae</taxon>
        <taxon>Racocetra</taxon>
    </lineage>
</organism>
<proteinExistence type="predicted"/>
<keyword evidence="2" id="KW-1185">Reference proteome</keyword>
<name>A0ACA9KM00_9GLOM</name>
<comment type="caution">
    <text evidence="1">The sequence shown here is derived from an EMBL/GenBank/DDBJ whole genome shotgun (WGS) entry which is preliminary data.</text>
</comment>